<organism evidence="3 5">
    <name type="scientific">Dracunculus medinensis</name>
    <name type="common">Guinea worm</name>
    <dbReference type="NCBI Taxonomy" id="318479"/>
    <lineage>
        <taxon>Eukaryota</taxon>
        <taxon>Metazoa</taxon>
        <taxon>Ecdysozoa</taxon>
        <taxon>Nematoda</taxon>
        <taxon>Chromadorea</taxon>
        <taxon>Rhabditida</taxon>
        <taxon>Spirurina</taxon>
        <taxon>Dracunculoidea</taxon>
        <taxon>Dracunculidae</taxon>
        <taxon>Dracunculus</taxon>
    </lineage>
</organism>
<evidence type="ECO:0000313" key="3">
    <source>
        <dbReference type="Proteomes" id="UP000038040"/>
    </source>
</evidence>
<evidence type="ECO:0000313" key="2">
    <source>
        <dbReference type="EMBL" id="VDN52161.1"/>
    </source>
</evidence>
<name>A0A0N4UJZ4_DRAME</name>
<dbReference type="Proteomes" id="UP000038040">
    <property type="component" value="Unplaced"/>
</dbReference>
<accession>A0A0N4UJZ4</accession>
<gene>
    <name evidence="2" type="ORF">DME_LOCUS2134</name>
</gene>
<feature type="region of interest" description="Disordered" evidence="1">
    <location>
        <begin position="50"/>
        <end position="71"/>
    </location>
</feature>
<evidence type="ECO:0000313" key="4">
    <source>
        <dbReference type="Proteomes" id="UP000274756"/>
    </source>
</evidence>
<evidence type="ECO:0000256" key="1">
    <source>
        <dbReference type="SAM" id="MobiDB-lite"/>
    </source>
</evidence>
<dbReference type="Proteomes" id="UP000274756">
    <property type="component" value="Unassembled WGS sequence"/>
</dbReference>
<sequence>MCYMISWRWGLVCDEQQSTDLLEIFLKINSYSMAINVHLKNGSLLSPDVMEGSDSTNTTSSTPAPAQERSFISPEQGISQAPVFSNQNYHRLHTLNGFPQNPYQNASSLSATMSSANFSFHDFNVYSQFPQKMAFH</sequence>
<dbReference type="EMBL" id="UYYG01000047">
    <property type="protein sequence ID" value="VDN52161.1"/>
    <property type="molecule type" value="Genomic_DNA"/>
</dbReference>
<feature type="compositionally biased region" description="Low complexity" evidence="1">
    <location>
        <begin position="53"/>
        <end position="62"/>
    </location>
</feature>
<dbReference type="WBParaSite" id="DME_0000800901-mRNA-1">
    <property type="protein sequence ID" value="DME_0000800901-mRNA-1"/>
    <property type="gene ID" value="DME_0000800901"/>
</dbReference>
<keyword evidence="4" id="KW-1185">Reference proteome</keyword>
<evidence type="ECO:0000313" key="5">
    <source>
        <dbReference type="WBParaSite" id="DME_0000800901-mRNA-1"/>
    </source>
</evidence>
<reference evidence="2 4" key="2">
    <citation type="submission" date="2018-11" db="EMBL/GenBank/DDBJ databases">
        <authorList>
            <consortium name="Pathogen Informatics"/>
        </authorList>
    </citation>
    <scope>NUCLEOTIDE SEQUENCE [LARGE SCALE GENOMIC DNA]</scope>
</reference>
<protein>
    <submittedName>
        <fullName evidence="5">Ovule protein</fullName>
    </submittedName>
</protein>
<reference evidence="5" key="1">
    <citation type="submission" date="2017-02" db="UniProtKB">
        <authorList>
            <consortium name="WormBaseParasite"/>
        </authorList>
    </citation>
    <scope>IDENTIFICATION</scope>
</reference>
<dbReference type="AlphaFoldDB" id="A0A0N4UJZ4"/>
<proteinExistence type="predicted"/>